<feature type="transmembrane region" description="Helical" evidence="7">
    <location>
        <begin position="45"/>
        <end position="63"/>
    </location>
</feature>
<proteinExistence type="predicted"/>
<dbReference type="PANTHER" id="PTHR43791">
    <property type="entry name" value="PERMEASE-RELATED"/>
    <property type="match status" value="1"/>
</dbReference>
<comment type="subcellular location">
    <subcellularLocation>
        <location evidence="1">Membrane</location>
        <topology evidence="1">Multi-pass membrane protein</topology>
    </subcellularLocation>
</comment>
<evidence type="ECO:0000313" key="9">
    <source>
        <dbReference type="EMBL" id="KAG5654004.1"/>
    </source>
</evidence>
<sequence length="314" mass="35504">MTNDKRDSYSDSDLKEKDDSVKPEESGFLDASFERRTMRYVDFRILPLLALLYSFALIDRVNLGAAYTAGMGADLNLKKGARYSIVSCLYFVPYILLQLPGLLVLRKFGARNWLAFIVVAWGAVQLGMGFVPSWGWLILTRVLLGVLEASFFPSMVFIISTWYKRHEVQKRLGAFTVMANTMGGISPLLAYAFSLLNGRRGISGWQWIFIIEGAITITLGVIAWFFIPDFPDQNRFLTSEQTALVLKRVEDDRGDSIPDSITREKVFKHLGDWTLWAYGTMFLCTSLSNYAQAYFISIILEGLGYSSKRALLLL</sequence>
<dbReference type="FunFam" id="1.20.1250.20:FF:000018">
    <property type="entry name" value="MFS transporter permease"/>
    <property type="match status" value="1"/>
</dbReference>
<dbReference type="Gene3D" id="1.20.1250.20">
    <property type="entry name" value="MFS general substrate transporter like domains"/>
    <property type="match status" value="1"/>
</dbReference>
<evidence type="ECO:0000256" key="7">
    <source>
        <dbReference type="SAM" id="Phobius"/>
    </source>
</evidence>
<dbReference type="InterPro" id="IPR036259">
    <property type="entry name" value="MFS_trans_sf"/>
</dbReference>
<evidence type="ECO:0000256" key="6">
    <source>
        <dbReference type="SAM" id="MobiDB-lite"/>
    </source>
</evidence>
<keyword evidence="10" id="KW-1185">Reference proteome</keyword>
<feature type="transmembrane region" description="Helical" evidence="7">
    <location>
        <begin position="83"/>
        <end position="105"/>
    </location>
</feature>
<dbReference type="PANTHER" id="PTHR43791:SF3">
    <property type="entry name" value="MAJOR FACILITATOR SUPERFAMILY (MFS) PROFILE DOMAIN-CONTAINING PROTEIN"/>
    <property type="match status" value="1"/>
</dbReference>
<dbReference type="AlphaFoldDB" id="A0A9P7GQ89"/>
<evidence type="ECO:0000256" key="5">
    <source>
        <dbReference type="ARBA" id="ARBA00023136"/>
    </source>
</evidence>
<dbReference type="InterPro" id="IPR011701">
    <property type="entry name" value="MFS"/>
</dbReference>
<reference evidence="9" key="1">
    <citation type="submission" date="2021-02" db="EMBL/GenBank/DDBJ databases">
        <authorList>
            <person name="Nieuwenhuis M."/>
            <person name="Van De Peppel L.J.J."/>
        </authorList>
    </citation>
    <scope>NUCLEOTIDE SEQUENCE</scope>
    <source>
        <strain evidence="9">D49</strain>
    </source>
</reference>
<protein>
    <recommendedName>
        <fullName evidence="8">Major facilitator superfamily (MFS) profile domain-containing protein</fullName>
    </recommendedName>
</protein>
<evidence type="ECO:0000256" key="4">
    <source>
        <dbReference type="ARBA" id="ARBA00022989"/>
    </source>
</evidence>
<gene>
    <name evidence="9" type="ORF">H0H81_008588</name>
</gene>
<evidence type="ECO:0000256" key="1">
    <source>
        <dbReference type="ARBA" id="ARBA00004141"/>
    </source>
</evidence>
<feature type="transmembrane region" description="Helical" evidence="7">
    <location>
        <begin position="112"/>
        <end position="132"/>
    </location>
</feature>
<dbReference type="InterPro" id="IPR020846">
    <property type="entry name" value="MFS_dom"/>
</dbReference>
<feature type="region of interest" description="Disordered" evidence="6">
    <location>
        <begin position="1"/>
        <end position="24"/>
    </location>
</feature>
<dbReference type="PROSITE" id="PS50850">
    <property type="entry name" value="MFS"/>
    <property type="match status" value="1"/>
</dbReference>
<evidence type="ECO:0000256" key="3">
    <source>
        <dbReference type="ARBA" id="ARBA00022692"/>
    </source>
</evidence>
<name>A0A9P7GQ89_9AGAR</name>
<keyword evidence="2" id="KW-0813">Transport</keyword>
<dbReference type="EMBL" id="JABCKI010000024">
    <property type="protein sequence ID" value="KAG5654004.1"/>
    <property type="molecule type" value="Genomic_DNA"/>
</dbReference>
<organism evidence="9 10">
    <name type="scientific">Sphagnurus paluster</name>
    <dbReference type="NCBI Taxonomy" id="117069"/>
    <lineage>
        <taxon>Eukaryota</taxon>
        <taxon>Fungi</taxon>
        <taxon>Dikarya</taxon>
        <taxon>Basidiomycota</taxon>
        <taxon>Agaricomycotina</taxon>
        <taxon>Agaricomycetes</taxon>
        <taxon>Agaricomycetidae</taxon>
        <taxon>Agaricales</taxon>
        <taxon>Tricholomatineae</taxon>
        <taxon>Lyophyllaceae</taxon>
        <taxon>Sphagnurus</taxon>
    </lineage>
</organism>
<feature type="domain" description="Major facilitator superfamily (MFS) profile" evidence="8">
    <location>
        <begin position="45"/>
        <end position="314"/>
    </location>
</feature>
<keyword evidence="4 7" id="KW-1133">Transmembrane helix</keyword>
<feature type="transmembrane region" description="Helical" evidence="7">
    <location>
        <begin position="138"/>
        <end position="160"/>
    </location>
</feature>
<feature type="transmembrane region" description="Helical" evidence="7">
    <location>
        <begin position="205"/>
        <end position="227"/>
    </location>
</feature>
<keyword evidence="3 7" id="KW-0812">Transmembrane</keyword>
<dbReference type="Proteomes" id="UP000717328">
    <property type="component" value="Unassembled WGS sequence"/>
</dbReference>
<dbReference type="OrthoDB" id="3639251at2759"/>
<keyword evidence="5 7" id="KW-0472">Membrane</keyword>
<feature type="transmembrane region" description="Helical" evidence="7">
    <location>
        <begin position="172"/>
        <end position="193"/>
    </location>
</feature>
<evidence type="ECO:0000259" key="8">
    <source>
        <dbReference type="PROSITE" id="PS50850"/>
    </source>
</evidence>
<dbReference type="GO" id="GO:0016020">
    <property type="term" value="C:membrane"/>
    <property type="evidence" value="ECO:0007669"/>
    <property type="project" value="UniProtKB-SubCell"/>
</dbReference>
<evidence type="ECO:0000313" key="10">
    <source>
        <dbReference type="Proteomes" id="UP000717328"/>
    </source>
</evidence>
<reference evidence="9" key="2">
    <citation type="submission" date="2021-10" db="EMBL/GenBank/DDBJ databases">
        <title>Phylogenomics reveals ancestral predisposition of the termite-cultivated fungus Termitomyces towards a domesticated lifestyle.</title>
        <authorList>
            <person name="Auxier B."/>
            <person name="Grum-Grzhimaylo A."/>
            <person name="Cardenas M.E."/>
            <person name="Lodge J.D."/>
            <person name="Laessoe T."/>
            <person name="Pedersen O."/>
            <person name="Smith M.E."/>
            <person name="Kuyper T.W."/>
            <person name="Franco-Molano E.A."/>
            <person name="Baroni T.J."/>
            <person name="Aanen D.K."/>
        </authorList>
    </citation>
    <scope>NUCLEOTIDE SEQUENCE</scope>
    <source>
        <strain evidence="9">D49</strain>
    </source>
</reference>
<accession>A0A9P7GQ89</accession>
<comment type="caution">
    <text evidence="9">The sequence shown here is derived from an EMBL/GenBank/DDBJ whole genome shotgun (WGS) entry which is preliminary data.</text>
</comment>
<evidence type="ECO:0000256" key="2">
    <source>
        <dbReference type="ARBA" id="ARBA00022448"/>
    </source>
</evidence>
<dbReference type="Pfam" id="PF07690">
    <property type="entry name" value="MFS_1"/>
    <property type="match status" value="1"/>
</dbReference>
<dbReference type="SUPFAM" id="SSF103473">
    <property type="entry name" value="MFS general substrate transporter"/>
    <property type="match status" value="1"/>
</dbReference>
<dbReference type="GO" id="GO:0022857">
    <property type="term" value="F:transmembrane transporter activity"/>
    <property type="evidence" value="ECO:0007669"/>
    <property type="project" value="InterPro"/>
</dbReference>